<dbReference type="EMBL" id="ACVI01000097">
    <property type="protein sequence ID" value="EET85309.1"/>
    <property type="molecule type" value="Genomic_DNA"/>
</dbReference>
<dbReference type="GO" id="GO:0003677">
    <property type="term" value="F:DNA binding"/>
    <property type="evidence" value="ECO:0007669"/>
    <property type="project" value="InterPro"/>
</dbReference>
<dbReference type="GO" id="GO:0006355">
    <property type="term" value="P:regulation of DNA-templated transcription"/>
    <property type="evidence" value="ECO:0007669"/>
    <property type="project" value="InterPro"/>
</dbReference>
<proteinExistence type="predicted"/>
<dbReference type="Pfam" id="PF13411">
    <property type="entry name" value="MerR_1"/>
    <property type="match status" value="1"/>
</dbReference>
<evidence type="ECO:0000313" key="3">
    <source>
        <dbReference type="Proteomes" id="UP000004198"/>
    </source>
</evidence>
<dbReference type="STRING" id="536227.Ccar_22445"/>
<organism evidence="2 3">
    <name type="scientific">Clostridium carboxidivorans P7</name>
    <dbReference type="NCBI Taxonomy" id="536227"/>
    <lineage>
        <taxon>Bacteria</taxon>
        <taxon>Bacillati</taxon>
        <taxon>Bacillota</taxon>
        <taxon>Clostridia</taxon>
        <taxon>Eubacteriales</taxon>
        <taxon>Clostridiaceae</taxon>
        <taxon>Clostridium</taxon>
    </lineage>
</organism>
<dbReference type="InterPro" id="IPR000551">
    <property type="entry name" value="MerR-type_HTH_dom"/>
</dbReference>
<gene>
    <name evidence="2" type="ORF">CcarbDRAFT_4249</name>
</gene>
<dbReference type="Proteomes" id="UP000004198">
    <property type="component" value="Unassembled WGS sequence"/>
</dbReference>
<dbReference type="PROSITE" id="PS50937">
    <property type="entry name" value="HTH_MERR_2"/>
    <property type="match status" value="1"/>
</dbReference>
<protein>
    <submittedName>
        <fullName evidence="2">Regulatory protein MerR</fullName>
    </submittedName>
</protein>
<reference evidence="2 3" key="1">
    <citation type="submission" date="2009-06" db="EMBL/GenBank/DDBJ databases">
        <title>The draft genome of Clostridium carboxidivorans P7.</title>
        <authorList>
            <consortium name="US DOE Joint Genome Institute (JGI-PGF)"/>
            <person name="Lucas S."/>
            <person name="Copeland A."/>
            <person name="Lapidus A."/>
            <person name="Glavina del Rio T."/>
            <person name="Tice H."/>
            <person name="Bruce D."/>
            <person name="Goodwin L."/>
            <person name="Pitluck S."/>
            <person name="Larimer F."/>
            <person name="Land M.L."/>
            <person name="Hauser L."/>
            <person name="Hemme C.L."/>
        </authorList>
    </citation>
    <scope>NUCLEOTIDE SEQUENCE [LARGE SCALE GENOMIC DNA]</scope>
    <source>
        <strain evidence="2 3">P7</strain>
    </source>
</reference>
<dbReference type="InterPro" id="IPR009061">
    <property type="entry name" value="DNA-bd_dom_put_sf"/>
</dbReference>
<sequence>MKNNNYKPNEFAELINVSVRTLQRWDNEGTLKAFRTPTNRRYYTYEQYKEFKGIKSSSKRTIIYTRVSTSNEKDDLKN</sequence>
<dbReference type="Gene3D" id="1.10.1660.10">
    <property type="match status" value="1"/>
</dbReference>
<keyword evidence="3" id="KW-1185">Reference proteome</keyword>
<dbReference type="eggNOG" id="COG2452">
    <property type="taxonomic scope" value="Bacteria"/>
</dbReference>
<name>C6PZN2_9CLOT</name>
<feature type="domain" description="HTH merR-type" evidence="1">
    <location>
        <begin position="5"/>
        <end position="47"/>
    </location>
</feature>
<dbReference type="SUPFAM" id="SSF46955">
    <property type="entry name" value="Putative DNA-binding domain"/>
    <property type="match status" value="1"/>
</dbReference>
<dbReference type="AlphaFoldDB" id="C6PZN2"/>
<dbReference type="KEGG" id="cck:Ccar_22445"/>
<dbReference type="SMART" id="SM00422">
    <property type="entry name" value="HTH_MERR"/>
    <property type="match status" value="1"/>
</dbReference>
<evidence type="ECO:0000259" key="1">
    <source>
        <dbReference type="PROSITE" id="PS50937"/>
    </source>
</evidence>
<dbReference type="CDD" id="cd04762">
    <property type="entry name" value="HTH_MerR-trunc"/>
    <property type="match status" value="1"/>
</dbReference>
<comment type="caution">
    <text evidence="2">The sequence shown here is derived from an EMBL/GenBank/DDBJ whole genome shotgun (WGS) entry which is preliminary data.</text>
</comment>
<dbReference type="PATRIC" id="fig|536227.13.peg.4644"/>
<evidence type="ECO:0000313" key="2">
    <source>
        <dbReference type="EMBL" id="EET85309.1"/>
    </source>
</evidence>
<accession>C6PZN2</accession>